<dbReference type="AlphaFoldDB" id="A0A504J8T4"/>
<gene>
    <name evidence="1" type="ORF">FHK87_19770</name>
</gene>
<dbReference type="EMBL" id="VFWZ01000007">
    <property type="protein sequence ID" value="TPN83459.1"/>
    <property type="molecule type" value="Genomic_DNA"/>
</dbReference>
<dbReference type="OrthoDB" id="9941828at2"/>
<keyword evidence="2" id="KW-1185">Reference proteome</keyword>
<evidence type="ECO:0000313" key="1">
    <source>
        <dbReference type="EMBL" id="TPN83459.1"/>
    </source>
</evidence>
<dbReference type="RefSeq" id="WP_140595670.1">
    <property type="nucleotide sequence ID" value="NZ_VFWZ01000007.1"/>
</dbReference>
<accession>A0A504J8T4</accession>
<protein>
    <submittedName>
        <fullName evidence="1">Uncharacterized protein</fullName>
    </submittedName>
</protein>
<sequence>MAVDLNDIPTSNTLEFTITFLLNNSPQAKLTYNQANTLDIRFDAIGVGNSEPLSIYRQETPGNITISPGNLAFVDRSVDRKIALRYGTPSGPQRNIVFVLD</sequence>
<organism evidence="1 2">
    <name type="scientific">Aquimarina algicola</name>
    <dbReference type="NCBI Taxonomy" id="2589995"/>
    <lineage>
        <taxon>Bacteria</taxon>
        <taxon>Pseudomonadati</taxon>
        <taxon>Bacteroidota</taxon>
        <taxon>Flavobacteriia</taxon>
        <taxon>Flavobacteriales</taxon>
        <taxon>Flavobacteriaceae</taxon>
        <taxon>Aquimarina</taxon>
    </lineage>
</organism>
<evidence type="ECO:0000313" key="2">
    <source>
        <dbReference type="Proteomes" id="UP000315540"/>
    </source>
</evidence>
<reference evidence="1 2" key="1">
    <citation type="submission" date="2019-06" db="EMBL/GenBank/DDBJ databases">
        <authorList>
            <person name="Meng X."/>
        </authorList>
    </citation>
    <scope>NUCLEOTIDE SEQUENCE [LARGE SCALE GENOMIC DNA]</scope>
    <source>
        <strain evidence="1 2">M625</strain>
    </source>
</reference>
<dbReference type="Proteomes" id="UP000315540">
    <property type="component" value="Unassembled WGS sequence"/>
</dbReference>
<name>A0A504J8T4_9FLAO</name>
<proteinExistence type="predicted"/>
<comment type="caution">
    <text evidence="1">The sequence shown here is derived from an EMBL/GenBank/DDBJ whole genome shotgun (WGS) entry which is preliminary data.</text>
</comment>